<protein>
    <submittedName>
        <fullName evidence="6">ABC transmembrane type-1 domain-containing protein</fullName>
    </submittedName>
</protein>
<keyword evidence="2 4" id="KW-1133">Transmembrane helix</keyword>
<keyword evidence="5" id="KW-1185">Reference proteome</keyword>
<evidence type="ECO:0000256" key="3">
    <source>
        <dbReference type="ARBA" id="ARBA00023136"/>
    </source>
</evidence>
<evidence type="ECO:0000256" key="4">
    <source>
        <dbReference type="SAM" id="Phobius"/>
    </source>
</evidence>
<proteinExistence type="predicted"/>
<accession>A0A0M3IDX3</accession>
<evidence type="ECO:0000313" key="6">
    <source>
        <dbReference type="WBParaSite" id="ALUE_0001625401-mRNA-1"/>
    </source>
</evidence>
<dbReference type="GO" id="GO:0005524">
    <property type="term" value="F:ATP binding"/>
    <property type="evidence" value="ECO:0007669"/>
    <property type="project" value="InterPro"/>
</dbReference>
<evidence type="ECO:0000256" key="1">
    <source>
        <dbReference type="ARBA" id="ARBA00022692"/>
    </source>
</evidence>
<dbReference type="Gene3D" id="1.20.1560.10">
    <property type="entry name" value="ABC transporter type 1, transmembrane domain"/>
    <property type="match status" value="1"/>
</dbReference>
<dbReference type="WBParaSite" id="ALUE_0001625401-mRNA-1">
    <property type="protein sequence ID" value="ALUE_0001625401-mRNA-1"/>
    <property type="gene ID" value="ALUE_0001625401"/>
</dbReference>
<organism evidence="5 6">
    <name type="scientific">Ascaris lumbricoides</name>
    <name type="common">Giant roundworm</name>
    <dbReference type="NCBI Taxonomy" id="6252"/>
    <lineage>
        <taxon>Eukaryota</taxon>
        <taxon>Metazoa</taxon>
        <taxon>Ecdysozoa</taxon>
        <taxon>Nematoda</taxon>
        <taxon>Chromadorea</taxon>
        <taxon>Rhabditida</taxon>
        <taxon>Spirurina</taxon>
        <taxon>Ascaridomorpha</taxon>
        <taxon>Ascaridoidea</taxon>
        <taxon>Ascarididae</taxon>
        <taxon>Ascaris</taxon>
    </lineage>
</organism>
<feature type="transmembrane region" description="Helical" evidence="4">
    <location>
        <begin position="131"/>
        <end position="154"/>
    </location>
</feature>
<dbReference type="InterPro" id="IPR036640">
    <property type="entry name" value="ABC1_TM_sf"/>
</dbReference>
<dbReference type="GO" id="GO:0016020">
    <property type="term" value="C:membrane"/>
    <property type="evidence" value="ECO:0007669"/>
    <property type="project" value="InterPro"/>
</dbReference>
<evidence type="ECO:0000256" key="2">
    <source>
        <dbReference type="ARBA" id="ARBA00022989"/>
    </source>
</evidence>
<feature type="transmembrane region" description="Helical" evidence="4">
    <location>
        <begin position="53"/>
        <end position="75"/>
    </location>
</feature>
<sequence length="157" mass="17371">MAIKSNHKRRDNLLSVPLLRSFRKRQSDEPKETPPPKASLKQLLRYSSTFDRVLFAIGSLVAIGTGCGFPLLSILMGNMSQSFVDAQTAYNLGLRPQLNTTADPDIEVPASLENFTWDGFSDQVVSYCIDYVWIGIAILCAATIQVMNVCLVMISII</sequence>
<name>A0A0M3IDX3_ASCLU</name>
<evidence type="ECO:0000313" key="5">
    <source>
        <dbReference type="Proteomes" id="UP000036681"/>
    </source>
</evidence>
<reference evidence="6" key="1">
    <citation type="submission" date="2017-02" db="UniProtKB">
        <authorList>
            <consortium name="WormBaseParasite"/>
        </authorList>
    </citation>
    <scope>IDENTIFICATION</scope>
</reference>
<dbReference type="Proteomes" id="UP000036681">
    <property type="component" value="Unplaced"/>
</dbReference>
<dbReference type="AlphaFoldDB" id="A0A0M3IDX3"/>
<keyword evidence="1 4" id="KW-0812">Transmembrane</keyword>
<keyword evidence="3 4" id="KW-0472">Membrane</keyword>